<organism evidence="2 3">
    <name type="scientific">Sulfurospirillum halorespirans DSM 13726</name>
    <dbReference type="NCBI Taxonomy" id="1193502"/>
    <lineage>
        <taxon>Bacteria</taxon>
        <taxon>Pseudomonadati</taxon>
        <taxon>Campylobacterota</taxon>
        <taxon>Epsilonproteobacteria</taxon>
        <taxon>Campylobacterales</taxon>
        <taxon>Sulfurospirillaceae</taxon>
        <taxon>Sulfurospirillum</taxon>
    </lineage>
</organism>
<dbReference type="InterPro" id="IPR036113">
    <property type="entry name" value="Asp/Glu-ADT_sf_sub_c"/>
</dbReference>
<dbReference type="GO" id="GO:0050567">
    <property type="term" value="F:glutaminyl-tRNA synthase (glutamine-hydrolyzing) activity"/>
    <property type="evidence" value="ECO:0007669"/>
    <property type="project" value="UniProtKB-UniRule"/>
</dbReference>
<dbReference type="Gene3D" id="1.10.20.60">
    <property type="entry name" value="Glu-tRNAGln amidotransferase C subunit, N-terminal domain"/>
    <property type="match status" value="1"/>
</dbReference>
<dbReference type="GO" id="GO:0006412">
    <property type="term" value="P:translation"/>
    <property type="evidence" value="ECO:0007669"/>
    <property type="project" value="UniProtKB-UniRule"/>
</dbReference>
<dbReference type="RefSeq" id="WP_069477420.1">
    <property type="nucleotide sequence ID" value="NZ_CP017111.1"/>
</dbReference>
<dbReference type="Pfam" id="PF02686">
    <property type="entry name" value="GatC"/>
    <property type="match status" value="1"/>
</dbReference>
<reference evidence="3" key="1">
    <citation type="submission" date="2016-08" db="EMBL/GenBank/DDBJ databases">
        <title>Complete genome sequence of the organohalide-respiring Epsilonproteobacterium Sulfurospirillum halorespirans.</title>
        <authorList>
            <person name="Goris T."/>
            <person name="Zimmermann J."/>
            <person name="Schenz B."/>
            <person name="Lemos M."/>
            <person name="Hackermueller J."/>
            <person name="Diekert G."/>
        </authorList>
    </citation>
    <scope>NUCLEOTIDE SEQUENCE [LARGE SCALE GENOMIC DNA]</scope>
    <source>
        <strain>DSM 13726</strain>
        <strain evidence="3">PCE-M2</strain>
    </source>
</reference>
<dbReference type="HAMAP" id="MF_00122">
    <property type="entry name" value="GatC"/>
    <property type="match status" value="1"/>
</dbReference>
<comment type="similarity">
    <text evidence="1">Belongs to the GatC family.</text>
</comment>
<keyword evidence="1" id="KW-0648">Protein biosynthesis</keyword>
<evidence type="ECO:0000313" key="2">
    <source>
        <dbReference type="EMBL" id="AOO64534.1"/>
    </source>
</evidence>
<keyword evidence="1" id="KW-0067">ATP-binding</keyword>
<dbReference type="InterPro" id="IPR003837">
    <property type="entry name" value="GatC"/>
</dbReference>
<dbReference type="GO" id="GO:0006450">
    <property type="term" value="P:regulation of translational fidelity"/>
    <property type="evidence" value="ECO:0007669"/>
    <property type="project" value="InterPro"/>
</dbReference>
<keyword evidence="3" id="KW-1185">Reference proteome</keyword>
<accession>A0A1D7TI46</accession>
<comment type="catalytic activity">
    <reaction evidence="1">
        <text>L-aspartyl-tRNA(Asn) + L-glutamine + ATP + H2O = L-asparaginyl-tRNA(Asn) + L-glutamate + ADP + phosphate + 2 H(+)</text>
        <dbReference type="Rhea" id="RHEA:14513"/>
        <dbReference type="Rhea" id="RHEA-COMP:9674"/>
        <dbReference type="Rhea" id="RHEA-COMP:9677"/>
        <dbReference type="ChEBI" id="CHEBI:15377"/>
        <dbReference type="ChEBI" id="CHEBI:15378"/>
        <dbReference type="ChEBI" id="CHEBI:29985"/>
        <dbReference type="ChEBI" id="CHEBI:30616"/>
        <dbReference type="ChEBI" id="CHEBI:43474"/>
        <dbReference type="ChEBI" id="CHEBI:58359"/>
        <dbReference type="ChEBI" id="CHEBI:78515"/>
        <dbReference type="ChEBI" id="CHEBI:78516"/>
        <dbReference type="ChEBI" id="CHEBI:456216"/>
    </reaction>
</comment>
<gene>
    <name evidence="1" type="primary">gatC</name>
    <name evidence="2" type="ORF">SHALO_0751</name>
</gene>
<keyword evidence="1" id="KW-0547">Nucleotide-binding</keyword>
<protein>
    <recommendedName>
        <fullName evidence="1">Aspartyl/glutamyl-tRNA(Asn/Gln) amidotransferase subunit C</fullName>
        <shortName evidence="1">Asp/Glu-ADT subunit C</shortName>
        <ecNumber evidence="1">6.3.5.-</ecNumber>
    </recommendedName>
</protein>
<dbReference type="AlphaFoldDB" id="A0A1D7TI46"/>
<keyword evidence="2" id="KW-0808">Transferase</keyword>
<sequence length="96" mass="10649">MHIDDALLQKLEKLSSLKISDEKREGVINQLSEIVAFVENLNELNLETEEATFTTLAGGTPFREDVPSVNPAIIKTILNHSPQSESGFFVVPKIIE</sequence>
<evidence type="ECO:0000256" key="1">
    <source>
        <dbReference type="HAMAP-Rule" id="MF_00122"/>
    </source>
</evidence>
<dbReference type="GO" id="GO:0005524">
    <property type="term" value="F:ATP binding"/>
    <property type="evidence" value="ECO:0007669"/>
    <property type="project" value="UniProtKB-KW"/>
</dbReference>
<dbReference type="PATRIC" id="fig|1193502.14.peg.756"/>
<dbReference type="GO" id="GO:0050566">
    <property type="term" value="F:asparaginyl-tRNA synthase (glutamine-hydrolyzing) activity"/>
    <property type="evidence" value="ECO:0007669"/>
    <property type="project" value="RHEA"/>
</dbReference>
<comment type="catalytic activity">
    <reaction evidence="1">
        <text>L-glutamyl-tRNA(Gln) + L-glutamine + ATP + H2O = L-glutaminyl-tRNA(Gln) + L-glutamate + ADP + phosphate + H(+)</text>
        <dbReference type="Rhea" id="RHEA:17521"/>
        <dbReference type="Rhea" id="RHEA-COMP:9681"/>
        <dbReference type="Rhea" id="RHEA-COMP:9684"/>
        <dbReference type="ChEBI" id="CHEBI:15377"/>
        <dbReference type="ChEBI" id="CHEBI:15378"/>
        <dbReference type="ChEBI" id="CHEBI:29985"/>
        <dbReference type="ChEBI" id="CHEBI:30616"/>
        <dbReference type="ChEBI" id="CHEBI:43474"/>
        <dbReference type="ChEBI" id="CHEBI:58359"/>
        <dbReference type="ChEBI" id="CHEBI:78520"/>
        <dbReference type="ChEBI" id="CHEBI:78521"/>
        <dbReference type="ChEBI" id="CHEBI:456216"/>
    </reaction>
</comment>
<dbReference type="EMBL" id="CP017111">
    <property type="protein sequence ID" value="AOO64534.1"/>
    <property type="molecule type" value="Genomic_DNA"/>
</dbReference>
<dbReference type="SUPFAM" id="SSF141000">
    <property type="entry name" value="Glu-tRNAGln amidotransferase C subunit"/>
    <property type="match status" value="1"/>
</dbReference>
<comment type="subunit">
    <text evidence="1">Heterotrimer of A, B and C subunits.</text>
</comment>
<dbReference type="EC" id="6.3.5.-" evidence="1"/>
<dbReference type="Proteomes" id="UP000094609">
    <property type="component" value="Chromosome"/>
</dbReference>
<dbReference type="STRING" id="1193502.SHALO_0751"/>
<name>A0A1D7TI46_9BACT</name>
<dbReference type="GO" id="GO:0016740">
    <property type="term" value="F:transferase activity"/>
    <property type="evidence" value="ECO:0007669"/>
    <property type="project" value="UniProtKB-KW"/>
</dbReference>
<evidence type="ECO:0000313" key="3">
    <source>
        <dbReference type="Proteomes" id="UP000094609"/>
    </source>
</evidence>
<dbReference type="NCBIfam" id="TIGR00135">
    <property type="entry name" value="gatC"/>
    <property type="match status" value="1"/>
</dbReference>
<keyword evidence="1 2" id="KW-0436">Ligase</keyword>
<dbReference type="KEGG" id="shal:SHALO_0751"/>
<proteinExistence type="inferred from homology"/>
<comment type="function">
    <text evidence="1">Allows the formation of correctly charged Asn-tRNA(Asn) or Gln-tRNA(Gln) through the transamidation of misacylated Asp-tRNA(Asn) or Glu-tRNA(Gln) in organisms which lack either or both of asparaginyl-tRNA or glutaminyl-tRNA synthetases. The reaction takes place in the presence of glutamine and ATP through an activated phospho-Asp-tRNA(Asn) or phospho-Glu-tRNA(Gln).</text>
</comment>